<reference evidence="1 2" key="1">
    <citation type="journal article" date="2019" name="Commun. Biol.">
        <title>The bagworm genome reveals a unique fibroin gene that provides high tensile strength.</title>
        <authorList>
            <person name="Kono N."/>
            <person name="Nakamura H."/>
            <person name="Ohtoshi R."/>
            <person name="Tomita M."/>
            <person name="Numata K."/>
            <person name="Arakawa K."/>
        </authorList>
    </citation>
    <scope>NUCLEOTIDE SEQUENCE [LARGE SCALE GENOMIC DNA]</scope>
</reference>
<sequence>MATRLLVKRFIVATHRHRANGKAMRCHRQTDTESHRSVWRAVIEIRRPMEDCVVTVLARIVPLWPWCRYNGSRVLSLGSPVRLRVTASARLLN</sequence>
<proteinExistence type="predicted"/>
<gene>
    <name evidence="1" type="ORF">EVAR_40350_1</name>
</gene>
<organism evidence="1 2">
    <name type="scientific">Eumeta variegata</name>
    <name type="common">Bagworm moth</name>
    <name type="synonym">Eumeta japonica</name>
    <dbReference type="NCBI Taxonomy" id="151549"/>
    <lineage>
        <taxon>Eukaryota</taxon>
        <taxon>Metazoa</taxon>
        <taxon>Ecdysozoa</taxon>
        <taxon>Arthropoda</taxon>
        <taxon>Hexapoda</taxon>
        <taxon>Insecta</taxon>
        <taxon>Pterygota</taxon>
        <taxon>Neoptera</taxon>
        <taxon>Endopterygota</taxon>
        <taxon>Lepidoptera</taxon>
        <taxon>Glossata</taxon>
        <taxon>Ditrysia</taxon>
        <taxon>Tineoidea</taxon>
        <taxon>Psychidae</taxon>
        <taxon>Oiketicinae</taxon>
        <taxon>Eumeta</taxon>
    </lineage>
</organism>
<keyword evidence="2" id="KW-1185">Reference proteome</keyword>
<accession>A0A4C1XKX0</accession>
<dbReference type="EMBL" id="BGZK01000879">
    <property type="protein sequence ID" value="GBP63750.1"/>
    <property type="molecule type" value="Genomic_DNA"/>
</dbReference>
<dbReference type="Proteomes" id="UP000299102">
    <property type="component" value="Unassembled WGS sequence"/>
</dbReference>
<evidence type="ECO:0000313" key="2">
    <source>
        <dbReference type="Proteomes" id="UP000299102"/>
    </source>
</evidence>
<evidence type="ECO:0000313" key="1">
    <source>
        <dbReference type="EMBL" id="GBP63750.1"/>
    </source>
</evidence>
<comment type="caution">
    <text evidence="1">The sequence shown here is derived from an EMBL/GenBank/DDBJ whole genome shotgun (WGS) entry which is preliminary data.</text>
</comment>
<protein>
    <submittedName>
        <fullName evidence="1">Uncharacterized protein</fullName>
    </submittedName>
</protein>
<name>A0A4C1XKX0_EUMVA</name>
<dbReference type="AlphaFoldDB" id="A0A4C1XKX0"/>